<keyword evidence="5" id="KW-0479">Metal-binding</keyword>
<dbReference type="GO" id="GO:0016787">
    <property type="term" value="F:hydrolase activity"/>
    <property type="evidence" value="ECO:0007669"/>
    <property type="project" value="UniProtKB-KW"/>
</dbReference>
<feature type="domain" description="S1 motif" evidence="11">
    <location>
        <begin position="36"/>
        <end position="98"/>
    </location>
</feature>
<name>A0A2T8HQQ2_9RHOB</name>
<evidence type="ECO:0000313" key="12">
    <source>
        <dbReference type="EMBL" id="PVH27771.1"/>
    </source>
</evidence>
<evidence type="ECO:0000256" key="2">
    <source>
        <dbReference type="ARBA" id="ARBA00022475"/>
    </source>
</evidence>
<keyword evidence="4" id="KW-0540">Nuclease</keyword>
<dbReference type="InterPro" id="IPR003029">
    <property type="entry name" value="S1_domain"/>
</dbReference>
<keyword evidence="3" id="KW-0997">Cell inner membrane</keyword>
<dbReference type="PANTHER" id="PTHR30001">
    <property type="entry name" value="RIBONUCLEASE"/>
    <property type="match status" value="1"/>
</dbReference>
<keyword evidence="2" id="KW-1003">Cell membrane</keyword>
<evidence type="ECO:0000256" key="7">
    <source>
        <dbReference type="ARBA" id="ARBA00022801"/>
    </source>
</evidence>
<dbReference type="InterPro" id="IPR012340">
    <property type="entry name" value="NA-bd_OB-fold"/>
</dbReference>
<evidence type="ECO:0000313" key="13">
    <source>
        <dbReference type="Proteomes" id="UP000245911"/>
    </source>
</evidence>
<evidence type="ECO:0000256" key="9">
    <source>
        <dbReference type="ARBA" id="ARBA00022884"/>
    </source>
</evidence>
<keyword evidence="9" id="KW-0694">RNA-binding</keyword>
<evidence type="ECO:0000256" key="4">
    <source>
        <dbReference type="ARBA" id="ARBA00022722"/>
    </source>
</evidence>
<evidence type="ECO:0000256" key="5">
    <source>
        <dbReference type="ARBA" id="ARBA00022723"/>
    </source>
</evidence>
<dbReference type="SUPFAM" id="SSF50249">
    <property type="entry name" value="Nucleic acid-binding proteins"/>
    <property type="match status" value="1"/>
</dbReference>
<keyword evidence="13" id="KW-1185">Reference proteome</keyword>
<evidence type="ECO:0000259" key="11">
    <source>
        <dbReference type="SMART" id="SM00316"/>
    </source>
</evidence>
<evidence type="ECO:0000256" key="8">
    <source>
        <dbReference type="ARBA" id="ARBA00022842"/>
    </source>
</evidence>
<proteinExistence type="predicted"/>
<dbReference type="RefSeq" id="WP_116559499.1">
    <property type="nucleotide sequence ID" value="NZ_QDKM01000009.1"/>
</dbReference>
<dbReference type="GO" id="GO:0005737">
    <property type="term" value="C:cytoplasm"/>
    <property type="evidence" value="ECO:0007669"/>
    <property type="project" value="TreeGrafter"/>
</dbReference>
<comment type="caution">
    <text evidence="12">The sequence shown here is derived from an EMBL/GenBank/DDBJ whole genome shotgun (WGS) entry which is preliminary data.</text>
</comment>
<dbReference type="Pfam" id="PF10150">
    <property type="entry name" value="RNase_E_G"/>
    <property type="match status" value="2"/>
</dbReference>
<dbReference type="GO" id="GO:0004540">
    <property type="term" value="F:RNA nuclease activity"/>
    <property type="evidence" value="ECO:0007669"/>
    <property type="project" value="InterPro"/>
</dbReference>
<protein>
    <submittedName>
        <fullName evidence="12">Ribonuclease G</fullName>
    </submittedName>
</protein>
<dbReference type="EMBL" id="QDKM01000009">
    <property type="protein sequence ID" value="PVH27771.1"/>
    <property type="molecule type" value="Genomic_DNA"/>
</dbReference>
<dbReference type="OrthoDB" id="9804278at2"/>
<evidence type="ECO:0000256" key="6">
    <source>
        <dbReference type="ARBA" id="ARBA00022759"/>
    </source>
</evidence>
<dbReference type="InterPro" id="IPR019307">
    <property type="entry name" value="RNA-bd_AU-1/RNase_E/G"/>
</dbReference>
<keyword evidence="6" id="KW-0255">Endonuclease</keyword>
<dbReference type="PANTHER" id="PTHR30001:SF1">
    <property type="entry name" value="RIBONUCLEASE E_G-LIKE PROTEIN, CHLOROPLASTIC"/>
    <property type="match status" value="1"/>
</dbReference>
<organism evidence="12 13">
    <name type="scientific">Pararhodobacter oceanensis</name>
    <dbReference type="NCBI Taxonomy" id="2172121"/>
    <lineage>
        <taxon>Bacteria</taxon>
        <taxon>Pseudomonadati</taxon>
        <taxon>Pseudomonadota</taxon>
        <taxon>Alphaproteobacteria</taxon>
        <taxon>Rhodobacterales</taxon>
        <taxon>Paracoccaceae</taxon>
        <taxon>Pararhodobacter</taxon>
    </lineage>
</organism>
<dbReference type="GO" id="GO:0004519">
    <property type="term" value="F:endonuclease activity"/>
    <property type="evidence" value="ECO:0007669"/>
    <property type="project" value="UniProtKB-KW"/>
</dbReference>
<reference evidence="12 13" key="1">
    <citation type="submission" date="2018-04" db="EMBL/GenBank/DDBJ databases">
        <title>Pararhodobacter oceanense sp. nov., isolated from marine intertidal sediment.</title>
        <authorList>
            <person name="Wang X.-L."/>
            <person name="Du Z.-J."/>
        </authorList>
    </citation>
    <scope>NUCLEOTIDE SEQUENCE [LARGE SCALE GENOMIC DNA]</scope>
    <source>
        <strain evidence="12 13">AM505</strain>
    </source>
</reference>
<evidence type="ECO:0000256" key="1">
    <source>
        <dbReference type="ARBA" id="ARBA00001946"/>
    </source>
</evidence>
<keyword evidence="7" id="KW-0378">Hydrolase</keyword>
<sequence>MKGRVIALGHIGEREVAAMMVDGQLDDLALEFDGLAPGAILRGTVGRPVKGLGGVFVDLPEGQRGFLRQPKGLAPGQSILVQVSGVAEDGKAIPLVLRLLFKSRYAIVTPGAPGRNVSRAIRDTELRDELEALANGGMAGADDSLGLILRSACEAVEAEEIAEDIAQMRALAEAVLADVKGVPELLVDAPGPHELAWRDWGDVDEVDTSEEALDHSGALDQIEALALAQAPLGGGASMSIEPTRALVAVDVNTGTDTSPAAGLKANLAAARDLPRQLRLRGLGGIVVVDLAPFPKRDRHVIEQVLGKAFRDDPGEANLAGWTPLGNFELTRKRDRVPVKSWLAQ</sequence>
<evidence type="ECO:0000256" key="10">
    <source>
        <dbReference type="ARBA" id="ARBA00023136"/>
    </source>
</evidence>
<comment type="cofactor">
    <cofactor evidence="1">
        <name>Mg(2+)</name>
        <dbReference type="ChEBI" id="CHEBI:18420"/>
    </cofactor>
</comment>
<dbReference type="GO" id="GO:0046872">
    <property type="term" value="F:metal ion binding"/>
    <property type="evidence" value="ECO:0007669"/>
    <property type="project" value="UniProtKB-KW"/>
</dbReference>
<keyword evidence="8" id="KW-0460">Magnesium</keyword>
<dbReference type="GO" id="GO:0006364">
    <property type="term" value="P:rRNA processing"/>
    <property type="evidence" value="ECO:0007669"/>
    <property type="project" value="TreeGrafter"/>
</dbReference>
<dbReference type="Proteomes" id="UP000245911">
    <property type="component" value="Unassembled WGS sequence"/>
</dbReference>
<evidence type="ECO:0000256" key="3">
    <source>
        <dbReference type="ARBA" id="ARBA00022519"/>
    </source>
</evidence>
<dbReference type="AlphaFoldDB" id="A0A2T8HQQ2"/>
<keyword evidence="10" id="KW-0472">Membrane</keyword>
<accession>A0A2T8HQQ2</accession>
<dbReference type="InterPro" id="IPR004659">
    <property type="entry name" value="RNase_E/G"/>
</dbReference>
<dbReference type="SMART" id="SM00316">
    <property type="entry name" value="S1"/>
    <property type="match status" value="1"/>
</dbReference>
<dbReference type="GO" id="GO:0003723">
    <property type="term" value="F:RNA binding"/>
    <property type="evidence" value="ECO:0007669"/>
    <property type="project" value="UniProtKB-KW"/>
</dbReference>
<gene>
    <name evidence="12" type="ORF">DDE20_15825</name>
</gene>